<protein>
    <recommendedName>
        <fullName evidence="2">MobA/VirD2-like nuclease domain-containing protein</fullName>
    </recommendedName>
</protein>
<sequence length="572" mass="65450">MIVKSARLKTSSQGMSSTCRHVFHGSDSENIEVLQGSEFDVRAELGRARAVNSQYAVRHVKISSYEDMTDQQAFEVVRMYACEFKTDPDKATIVKHTKQRADRKASHQHYHVYFPEVMATGKILDSSFSKIREEKIARIAEIDFGHVPVIGKHNVSVIKDLEKSGRKSYADTIRKNTPSLTPKDAPNASYSEKQFRRSKSNGINLNQIRQSLKDLRTSSESFGQMIEGLDALNLKIKKGDKAGTYIIVTHDNELLGSANRLMGMKKQEFSQQYESYLTGQNTKQEPVQGLQDVTSEAKKSPQKVTQSISADIPANTRHDRIQPPKALKSAPATVIIGHVHADLSNDTIQTTESMSSDEKTAINSQNTDRTQARQTIQQSLASQEEFHKKLAELEQKFTACWRHIKPEPFPDADSRNPVLVRQKHENRLRPLREKYHQEKASWFNGSATRKALQEFNDALKKLRYDFKNLDILNNDDHFNYSLNYMSDLYVSGRERTRKEWSSDLSVSSYIKAKKDFSELFDYIKETQNIELLQTALRNPVYALQQMKKVDREQVVRTYKNTGPSVRLSRDIY</sequence>
<organism evidence="3 4">
    <name type="scientific">Acetobacter aceti</name>
    <dbReference type="NCBI Taxonomy" id="435"/>
    <lineage>
        <taxon>Bacteria</taxon>
        <taxon>Pseudomonadati</taxon>
        <taxon>Pseudomonadota</taxon>
        <taxon>Alphaproteobacteria</taxon>
        <taxon>Acetobacterales</taxon>
        <taxon>Acetobacteraceae</taxon>
        <taxon>Acetobacter</taxon>
        <taxon>Acetobacter subgen. Acetobacter</taxon>
    </lineage>
</organism>
<evidence type="ECO:0000313" key="3">
    <source>
        <dbReference type="EMBL" id="BCI68294.1"/>
    </source>
</evidence>
<dbReference type="EMBL" id="AP023326">
    <property type="protein sequence ID" value="BCI68294.1"/>
    <property type="molecule type" value="Genomic_DNA"/>
</dbReference>
<evidence type="ECO:0000256" key="1">
    <source>
        <dbReference type="SAM" id="MobiDB-lite"/>
    </source>
</evidence>
<dbReference type="RefSeq" id="WP_145995962.1">
    <property type="nucleotide sequence ID" value="NZ_AP023326.1"/>
</dbReference>
<gene>
    <name evidence="3" type="ORF">AAJCM20276_29180</name>
</gene>
<dbReference type="Proteomes" id="UP000515220">
    <property type="component" value="Chromosome"/>
</dbReference>
<evidence type="ECO:0000313" key="4">
    <source>
        <dbReference type="Proteomes" id="UP000515220"/>
    </source>
</evidence>
<dbReference type="Pfam" id="PF03432">
    <property type="entry name" value="Relaxase"/>
    <property type="match status" value="1"/>
</dbReference>
<proteinExistence type="predicted"/>
<feature type="domain" description="MobA/VirD2-like nuclease" evidence="2">
    <location>
        <begin position="53"/>
        <end position="145"/>
    </location>
</feature>
<name>A0A6S6PT69_ACEAC</name>
<dbReference type="InterPro" id="IPR005094">
    <property type="entry name" value="Endonuclease_MobA/VirD2"/>
</dbReference>
<dbReference type="AlphaFoldDB" id="A0A6S6PT69"/>
<accession>A0A6S6PT69</accession>
<feature type="region of interest" description="Disordered" evidence="1">
    <location>
        <begin position="169"/>
        <end position="196"/>
    </location>
</feature>
<reference evidence="3 4" key="1">
    <citation type="submission" date="2020-07" db="EMBL/GenBank/DDBJ databases">
        <title>Complete Genome Sequence of an acetic acid bacterium, Acetobacter aceti JCM20276.</title>
        <authorList>
            <person name="Hirose Y."/>
            <person name="Mihara H."/>
        </authorList>
    </citation>
    <scope>NUCLEOTIDE SEQUENCE [LARGE SCALE GENOMIC DNA]</scope>
    <source>
        <strain evidence="3 4">JCM20276</strain>
    </source>
</reference>
<evidence type="ECO:0000259" key="2">
    <source>
        <dbReference type="Pfam" id="PF03432"/>
    </source>
</evidence>